<dbReference type="SUPFAM" id="SSF52833">
    <property type="entry name" value="Thioredoxin-like"/>
    <property type="match status" value="2"/>
</dbReference>
<protein>
    <recommendedName>
        <fullName evidence="3">Nucleoredoxin</fullName>
        <ecNumber evidence="1">1.8.1.8</ecNumber>
    </recommendedName>
</protein>
<dbReference type="GeneID" id="106976811"/>
<dbReference type="InterPro" id="IPR045870">
    <property type="entry name" value="TryX_NRX_thioredoxin_dom"/>
</dbReference>
<comment type="catalytic activity">
    <reaction evidence="4">
        <text>[protein]-dithiol + NAD(+) = [protein]-disulfide + NADH + H(+)</text>
        <dbReference type="Rhea" id="RHEA:18749"/>
        <dbReference type="Rhea" id="RHEA-COMP:10593"/>
        <dbReference type="Rhea" id="RHEA-COMP:10594"/>
        <dbReference type="ChEBI" id="CHEBI:15378"/>
        <dbReference type="ChEBI" id="CHEBI:29950"/>
        <dbReference type="ChEBI" id="CHEBI:50058"/>
        <dbReference type="ChEBI" id="CHEBI:57540"/>
        <dbReference type="ChEBI" id="CHEBI:57945"/>
        <dbReference type="EC" id="1.8.1.8"/>
    </reaction>
</comment>
<dbReference type="Pfam" id="PF13905">
    <property type="entry name" value="Thioredoxin_8"/>
    <property type="match status" value="1"/>
</dbReference>
<organism evidence="7 8">
    <name type="scientific">Acinonyx jubatus</name>
    <name type="common">Cheetah</name>
    <dbReference type="NCBI Taxonomy" id="32536"/>
    <lineage>
        <taxon>Eukaryota</taxon>
        <taxon>Metazoa</taxon>
        <taxon>Chordata</taxon>
        <taxon>Craniata</taxon>
        <taxon>Vertebrata</taxon>
        <taxon>Euteleostomi</taxon>
        <taxon>Mammalia</taxon>
        <taxon>Eutheria</taxon>
        <taxon>Laurasiatheria</taxon>
        <taxon>Carnivora</taxon>
        <taxon>Feliformia</taxon>
        <taxon>Felidae</taxon>
        <taxon>Felinae</taxon>
        <taxon>Acinonyx</taxon>
    </lineage>
</organism>
<dbReference type="InterPro" id="IPR013766">
    <property type="entry name" value="Thioredoxin_domain"/>
</dbReference>
<dbReference type="Pfam" id="PF13848">
    <property type="entry name" value="Thioredoxin_6"/>
    <property type="match status" value="1"/>
</dbReference>
<accession>A0ABM3P710</accession>
<evidence type="ECO:0000256" key="2">
    <source>
        <dbReference type="ARBA" id="ARBA00025782"/>
    </source>
</evidence>
<keyword evidence="7" id="KW-1185">Reference proteome</keyword>
<dbReference type="PANTHER" id="PTHR46472:SF1">
    <property type="entry name" value="NUCLEOREDOXIN"/>
    <property type="match status" value="1"/>
</dbReference>
<dbReference type="Gene3D" id="3.40.30.10">
    <property type="entry name" value="Glutaredoxin"/>
    <property type="match status" value="3"/>
</dbReference>
<evidence type="ECO:0000313" key="7">
    <source>
        <dbReference type="Proteomes" id="UP001652583"/>
    </source>
</evidence>
<evidence type="ECO:0000259" key="6">
    <source>
        <dbReference type="PROSITE" id="PS51352"/>
    </source>
</evidence>
<gene>
    <name evidence="8" type="primary">NXN</name>
</gene>
<reference evidence="8" key="1">
    <citation type="submission" date="2025-08" db="UniProtKB">
        <authorList>
            <consortium name="RefSeq"/>
        </authorList>
    </citation>
    <scope>IDENTIFICATION</scope>
    <source>
        <tissue evidence="8">Blood</tissue>
    </source>
</reference>
<proteinExistence type="inferred from homology"/>
<evidence type="ECO:0000256" key="5">
    <source>
        <dbReference type="ARBA" id="ARBA00047804"/>
    </source>
</evidence>
<dbReference type="InterPro" id="IPR041861">
    <property type="entry name" value="NRX_PDI_b"/>
</dbReference>
<dbReference type="RefSeq" id="XP_053067470.1">
    <property type="nucleotide sequence ID" value="XM_053211495.1"/>
</dbReference>
<dbReference type="InterPro" id="IPR036249">
    <property type="entry name" value="Thioredoxin-like_sf"/>
</dbReference>
<name>A0ABM3P710_ACIJB</name>
<dbReference type="InterPro" id="IPR012336">
    <property type="entry name" value="Thioredoxin-like_fold"/>
</dbReference>
<dbReference type="CDD" id="cd03009">
    <property type="entry name" value="TryX_like_TryX_NRX"/>
    <property type="match status" value="1"/>
</dbReference>
<comment type="similarity">
    <text evidence="2">Belongs to the nucleoredoxin family.</text>
</comment>
<evidence type="ECO:0000256" key="1">
    <source>
        <dbReference type="ARBA" id="ARBA00012612"/>
    </source>
</evidence>
<evidence type="ECO:0000256" key="3">
    <source>
        <dbReference type="ARBA" id="ARBA00026178"/>
    </source>
</evidence>
<evidence type="ECO:0000256" key="4">
    <source>
        <dbReference type="ARBA" id="ARBA00047388"/>
    </source>
</evidence>
<sequence length="445" mass="49961">MSNDCLPFKEKQICVGKLTDNKIEKDARRGTAWWMGLAQASRFICERARLEREHCAHGHYLGFCMWASVRSECVTCAVISEMKGKPLFLFVLYGLFPAVLIYSCNRVLDGAKATVGAVVSALGASASRRQLKLWNKYRISNIPSLIFLDATTGKVVCRNGLLVIRDDPEGLEFPWGPKPFREVIAGPLLRNNGQSLESSSLEGSHVGVYFSAHWCPPCRSLTRVLVESYRKIKEAGQKFEIIFVSADRSEDSFKQYFSEMPWLAVPYTDEARRSRLNRLYGIQGIPTLIVLDPQGEVITRQGRVEVLNDEDCREFPWHPKPVLELSDSNAVQLNEGPCLVLFVDSEDDGESEAAKQLIQPIAEKIIAKYKAKDEEAPLLFFVAGEDDMTDSLRDYTNLPEAAPLLTILDMSARAKYVMDVEEITPAIVEAFVNDFLAEKLKPEPI</sequence>
<dbReference type="PROSITE" id="PS51352">
    <property type="entry name" value="THIOREDOXIN_2"/>
    <property type="match status" value="1"/>
</dbReference>
<dbReference type="Proteomes" id="UP001652583">
    <property type="component" value="Chromosome E1"/>
</dbReference>
<dbReference type="CDD" id="cd03071">
    <property type="entry name" value="PDI_b'_NRX"/>
    <property type="match status" value="1"/>
</dbReference>
<evidence type="ECO:0000313" key="8">
    <source>
        <dbReference type="RefSeq" id="XP_053067470.1"/>
    </source>
</evidence>
<dbReference type="PANTHER" id="PTHR46472">
    <property type="entry name" value="NUCLEOREDOXIN"/>
    <property type="match status" value="1"/>
</dbReference>
<feature type="domain" description="Thioredoxin" evidence="6">
    <location>
        <begin position="177"/>
        <end position="324"/>
    </location>
</feature>
<comment type="catalytic activity">
    <reaction evidence="5">
        <text>[protein]-dithiol + NADP(+) = [protein]-disulfide + NADPH + H(+)</text>
        <dbReference type="Rhea" id="RHEA:18753"/>
        <dbReference type="Rhea" id="RHEA-COMP:10593"/>
        <dbReference type="Rhea" id="RHEA-COMP:10594"/>
        <dbReference type="ChEBI" id="CHEBI:15378"/>
        <dbReference type="ChEBI" id="CHEBI:29950"/>
        <dbReference type="ChEBI" id="CHEBI:50058"/>
        <dbReference type="ChEBI" id="CHEBI:57783"/>
        <dbReference type="ChEBI" id="CHEBI:58349"/>
        <dbReference type="EC" id="1.8.1.8"/>
    </reaction>
</comment>
<dbReference type="EC" id="1.8.1.8" evidence="1"/>